<comment type="caution">
    <text evidence="2">The sequence shown here is derived from an EMBL/GenBank/DDBJ whole genome shotgun (WGS) entry which is preliminary data.</text>
</comment>
<reference evidence="2 3" key="1">
    <citation type="submission" date="2020-09" db="EMBL/GenBank/DDBJ databases">
        <title>Paenibacillus sp. strain PR3 16S rRNA gene Genome sequencing and assembly.</title>
        <authorList>
            <person name="Kim J."/>
        </authorList>
    </citation>
    <scope>NUCLEOTIDE SEQUENCE [LARGE SCALE GENOMIC DNA]</scope>
    <source>
        <strain evidence="2 3">PR3</strain>
    </source>
</reference>
<protein>
    <submittedName>
        <fullName evidence="2">Uncharacterized protein</fullName>
    </submittedName>
</protein>
<sequence>MWTIAGILVIAAFCFLIEIPSLKKFKKDLWTFCMMMLVAISLSIVSARHVPISNPLDWAAAVFEPIGESMKKAFE</sequence>
<evidence type="ECO:0000256" key="1">
    <source>
        <dbReference type="SAM" id="Phobius"/>
    </source>
</evidence>
<evidence type="ECO:0000313" key="2">
    <source>
        <dbReference type="EMBL" id="MBD3922533.1"/>
    </source>
</evidence>
<dbReference type="RefSeq" id="WP_191206829.1">
    <property type="nucleotide sequence ID" value="NZ_JACXZA010000009.1"/>
</dbReference>
<keyword evidence="1" id="KW-0472">Membrane</keyword>
<name>A0ABR8N2Z3_9BACL</name>
<evidence type="ECO:0000313" key="3">
    <source>
        <dbReference type="Proteomes" id="UP000609346"/>
    </source>
</evidence>
<organism evidence="2 3">
    <name type="scientific">Paenibacillus terricola</name>
    <dbReference type="NCBI Taxonomy" id="2763503"/>
    <lineage>
        <taxon>Bacteria</taxon>
        <taxon>Bacillati</taxon>
        <taxon>Bacillota</taxon>
        <taxon>Bacilli</taxon>
        <taxon>Bacillales</taxon>
        <taxon>Paenibacillaceae</taxon>
        <taxon>Paenibacillus</taxon>
    </lineage>
</organism>
<dbReference type="Proteomes" id="UP000609346">
    <property type="component" value="Unassembled WGS sequence"/>
</dbReference>
<feature type="transmembrane region" description="Helical" evidence="1">
    <location>
        <begin position="29"/>
        <end position="47"/>
    </location>
</feature>
<proteinExistence type="predicted"/>
<gene>
    <name evidence="2" type="ORF">H8B09_27520</name>
</gene>
<accession>A0ABR8N2Z3</accession>
<keyword evidence="1" id="KW-0812">Transmembrane</keyword>
<dbReference type="EMBL" id="JACXZA010000009">
    <property type="protein sequence ID" value="MBD3922533.1"/>
    <property type="molecule type" value="Genomic_DNA"/>
</dbReference>
<feature type="transmembrane region" description="Helical" evidence="1">
    <location>
        <begin position="6"/>
        <end position="22"/>
    </location>
</feature>
<keyword evidence="3" id="KW-1185">Reference proteome</keyword>
<keyword evidence="1" id="KW-1133">Transmembrane helix</keyword>